<feature type="domain" description="Dynamin-type G" evidence="8">
    <location>
        <begin position="71"/>
        <end position="307"/>
    </location>
</feature>
<dbReference type="PANTHER" id="PTHR43681">
    <property type="entry name" value="TRANSMEMBRANE GTPASE FZO"/>
    <property type="match status" value="1"/>
</dbReference>
<keyword evidence="7" id="KW-0812">Transmembrane</keyword>
<evidence type="ECO:0000256" key="7">
    <source>
        <dbReference type="SAM" id="Phobius"/>
    </source>
</evidence>
<reference evidence="9" key="1">
    <citation type="journal article" date="2020" name="Fungal Divers.">
        <title>Resolving the Mortierellaceae phylogeny through synthesis of multi-gene phylogenetics and phylogenomics.</title>
        <authorList>
            <person name="Vandepol N."/>
            <person name="Liber J."/>
            <person name="Desiro A."/>
            <person name="Na H."/>
            <person name="Kennedy M."/>
            <person name="Barry K."/>
            <person name="Grigoriev I.V."/>
            <person name="Miller A.N."/>
            <person name="O'Donnell K."/>
            <person name="Stajich J.E."/>
            <person name="Bonito G."/>
        </authorList>
    </citation>
    <scope>NUCLEOTIDE SEQUENCE</scope>
    <source>
        <strain evidence="9">NRRL 28262</strain>
    </source>
</reference>
<evidence type="ECO:0000256" key="5">
    <source>
        <dbReference type="ARBA" id="ARBA00023136"/>
    </source>
</evidence>
<dbReference type="PROSITE" id="PS51718">
    <property type="entry name" value="G_DYNAMIN_2"/>
    <property type="match status" value="1"/>
</dbReference>
<dbReference type="Pfam" id="PF00350">
    <property type="entry name" value="Dynamin_N"/>
    <property type="match status" value="1"/>
</dbReference>
<protein>
    <recommendedName>
        <fullName evidence="8">Dynamin-type G domain-containing protein</fullName>
    </recommendedName>
</protein>
<dbReference type="GO" id="GO:0005886">
    <property type="term" value="C:plasma membrane"/>
    <property type="evidence" value="ECO:0007669"/>
    <property type="project" value="UniProtKB-SubCell"/>
</dbReference>
<evidence type="ECO:0000256" key="6">
    <source>
        <dbReference type="SAM" id="MobiDB-lite"/>
    </source>
</evidence>
<dbReference type="GO" id="GO:0005525">
    <property type="term" value="F:GTP binding"/>
    <property type="evidence" value="ECO:0007669"/>
    <property type="project" value="InterPro"/>
</dbReference>
<organism evidence="9 10">
    <name type="scientific">Linnemannia exigua</name>
    <dbReference type="NCBI Taxonomy" id="604196"/>
    <lineage>
        <taxon>Eukaryota</taxon>
        <taxon>Fungi</taxon>
        <taxon>Fungi incertae sedis</taxon>
        <taxon>Mucoromycota</taxon>
        <taxon>Mortierellomycotina</taxon>
        <taxon>Mortierellomycetes</taxon>
        <taxon>Mortierellales</taxon>
        <taxon>Mortierellaceae</taxon>
        <taxon>Linnemannia</taxon>
    </lineage>
</organism>
<dbReference type="GO" id="GO:0010008">
    <property type="term" value="C:endosome membrane"/>
    <property type="evidence" value="ECO:0007669"/>
    <property type="project" value="UniProtKB-SubCell"/>
</dbReference>
<proteinExistence type="predicted"/>
<comment type="subcellular location">
    <subcellularLocation>
        <location evidence="1">Cell membrane</location>
        <topology evidence="1">Peripheral membrane protein</topology>
        <orientation evidence="1">Cytoplasmic side</orientation>
    </subcellularLocation>
    <subcellularLocation>
        <location evidence="2">Endosome membrane</location>
        <topology evidence="2">Peripheral membrane protein</topology>
    </subcellularLocation>
</comment>
<keyword evidence="3" id="KW-1003">Cell membrane</keyword>
<dbReference type="Pfam" id="PF18150">
    <property type="entry name" value="DUF5600"/>
    <property type="match status" value="1"/>
</dbReference>
<dbReference type="InterPro" id="IPR030381">
    <property type="entry name" value="G_DYNAMIN_dom"/>
</dbReference>
<comment type="caution">
    <text evidence="9">The sequence shown here is derived from an EMBL/GenBank/DDBJ whole genome shotgun (WGS) entry which is preliminary data.</text>
</comment>
<dbReference type="Proteomes" id="UP001194580">
    <property type="component" value="Unassembled WGS sequence"/>
</dbReference>
<keyword evidence="5 7" id="KW-0472">Membrane</keyword>
<name>A0AAD4DG63_9FUNG</name>
<dbReference type="InterPro" id="IPR031692">
    <property type="entry name" value="EHD_N"/>
</dbReference>
<dbReference type="PANTHER" id="PTHR43681:SF1">
    <property type="entry name" value="SARCALUMENIN"/>
    <property type="match status" value="1"/>
</dbReference>
<accession>A0AAD4DG63</accession>
<dbReference type="Gene3D" id="3.40.50.300">
    <property type="entry name" value="P-loop containing nucleotide triphosphate hydrolases"/>
    <property type="match status" value="1"/>
</dbReference>
<dbReference type="EMBL" id="JAAAIL010000296">
    <property type="protein sequence ID" value="KAG0277186.1"/>
    <property type="molecule type" value="Genomic_DNA"/>
</dbReference>
<evidence type="ECO:0000313" key="10">
    <source>
        <dbReference type="Proteomes" id="UP001194580"/>
    </source>
</evidence>
<evidence type="ECO:0000256" key="4">
    <source>
        <dbReference type="ARBA" id="ARBA00022753"/>
    </source>
</evidence>
<evidence type="ECO:0000256" key="1">
    <source>
        <dbReference type="ARBA" id="ARBA00004413"/>
    </source>
</evidence>
<dbReference type="Gene3D" id="1.10.268.20">
    <property type="match status" value="1"/>
</dbReference>
<dbReference type="SUPFAM" id="SSF52540">
    <property type="entry name" value="P-loop containing nucleoside triphosphate hydrolases"/>
    <property type="match status" value="1"/>
</dbReference>
<evidence type="ECO:0000313" key="9">
    <source>
        <dbReference type="EMBL" id="KAG0277186.1"/>
    </source>
</evidence>
<feature type="transmembrane region" description="Helical" evidence="7">
    <location>
        <begin position="476"/>
        <end position="498"/>
    </location>
</feature>
<evidence type="ECO:0000256" key="2">
    <source>
        <dbReference type="ARBA" id="ARBA00004481"/>
    </source>
</evidence>
<gene>
    <name evidence="9" type="ORF">BGZ95_006348</name>
</gene>
<dbReference type="InterPro" id="IPR045063">
    <property type="entry name" value="Dynamin_N"/>
</dbReference>
<keyword evidence="7" id="KW-1133">Transmembrane helix</keyword>
<dbReference type="CDD" id="cd09913">
    <property type="entry name" value="EHD"/>
    <property type="match status" value="1"/>
</dbReference>
<dbReference type="Pfam" id="PF16880">
    <property type="entry name" value="EHD_N"/>
    <property type="match status" value="1"/>
</dbReference>
<dbReference type="InterPro" id="IPR051943">
    <property type="entry name" value="TRAFAC_Dynamin-like_GTPase"/>
</dbReference>
<dbReference type="AlphaFoldDB" id="A0AAD4DG63"/>
<evidence type="ECO:0000256" key="3">
    <source>
        <dbReference type="ARBA" id="ARBA00022475"/>
    </source>
</evidence>
<keyword evidence="4" id="KW-0967">Endosome</keyword>
<keyword evidence="10" id="KW-1185">Reference proteome</keyword>
<dbReference type="InterPro" id="IPR027417">
    <property type="entry name" value="P-loop_NTPase"/>
</dbReference>
<dbReference type="InterPro" id="IPR040990">
    <property type="entry name" value="DUF5600"/>
</dbReference>
<feature type="region of interest" description="Disordered" evidence="6">
    <location>
        <begin position="418"/>
        <end position="457"/>
    </location>
</feature>
<sequence>MTEIDTPQKAESTATTSDFEVASLKNPDYMRKFDRVIDDLQDVYSHKIRPLEKAYNYEHFSSSAPLGNDDIAAKPMVLLIGQYSTGKTTFINSLLKKSYPSSHIGVEPTTDRFVAVMDNPTDRIIPGNAAAVSSALPFKGLDKFGQAFLSRFQVSQTPSPVLQNFTIVDTPGILSGDKQRDRGYDYTSVIEWFAERADLVLLLFDSHKLDISNELKAAIHALKGHEEKVRVVLNKSDMVNQQQLMRVYGALMWSLGKVVHTPEVMRVYLVSIWLERPPNAFDDCRTLLDSEKKDLLMDLQQLPINAAIRKVNEIVKRARLARVHALIMAHLRDQMPSFYGKAAALKQLSDNLPREFQAVSKKFRLPMGDFPDVEKFKEALIGMKFEQFGALNEKLLMASDEALGTDLPELLQRLPHHSSFTGTTARPELDSEDEDFDDLNNNSNDPKSPLKRSLSRAGTRPSRYAPVKAERDVAAIVYNIVLFTLALFFATVVGGGIAMKMGWVDGMGPLIEFLQPQIAQL</sequence>
<evidence type="ECO:0000259" key="8">
    <source>
        <dbReference type="PROSITE" id="PS51718"/>
    </source>
</evidence>